<protein>
    <submittedName>
        <fullName evidence="1">Uncharacterized protein</fullName>
    </submittedName>
</protein>
<name>A0ACD5WY34_AVESA</name>
<dbReference type="EnsemblPlants" id="AVESA.00010b.r2.4CG1299840.1">
    <property type="protein sequence ID" value="AVESA.00010b.r2.4CG1299840.1.CDS.1"/>
    <property type="gene ID" value="AVESA.00010b.r2.4CG1299840"/>
</dbReference>
<reference evidence="1" key="1">
    <citation type="submission" date="2021-05" db="EMBL/GenBank/DDBJ databases">
        <authorList>
            <person name="Scholz U."/>
            <person name="Mascher M."/>
            <person name="Fiebig A."/>
        </authorList>
    </citation>
    <scope>NUCLEOTIDE SEQUENCE [LARGE SCALE GENOMIC DNA]</scope>
</reference>
<evidence type="ECO:0000313" key="1">
    <source>
        <dbReference type="EnsemblPlants" id="AVESA.00010b.r2.4CG1299840.1.CDS.1"/>
    </source>
</evidence>
<proteinExistence type="predicted"/>
<evidence type="ECO:0000313" key="2">
    <source>
        <dbReference type="Proteomes" id="UP001732700"/>
    </source>
</evidence>
<organism evidence="1 2">
    <name type="scientific">Avena sativa</name>
    <name type="common">Oat</name>
    <dbReference type="NCBI Taxonomy" id="4498"/>
    <lineage>
        <taxon>Eukaryota</taxon>
        <taxon>Viridiplantae</taxon>
        <taxon>Streptophyta</taxon>
        <taxon>Embryophyta</taxon>
        <taxon>Tracheophyta</taxon>
        <taxon>Spermatophyta</taxon>
        <taxon>Magnoliopsida</taxon>
        <taxon>Liliopsida</taxon>
        <taxon>Poales</taxon>
        <taxon>Poaceae</taxon>
        <taxon>BOP clade</taxon>
        <taxon>Pooideae</taxon>
        <taxon>Poodae</taxon>
        <taxon>Poeae</taxon>
        <taxon>Poeae Chloroplast Group 1 (Aveneae type)</taxon>
        <taxon>Aveninae</taxon>
        <taxon>Avena</taxon>
    </lineage>
</organism>
<accession>A0ACD5WY34</accession>
<sequence>MSKLHQTGTVLEYRTTFETIMYQLISLDPSFNTKFFMSQFVMGLKDELRTAVHLQAPSSVTRVVSLACIQEEEFEMHRPRQRVIPLGKSPMTSLASSLSTSASASGTKRNVDDYGRECQLRDYRRANGLCFRCGDKYSKDHQCKKPLQLLRIQLGEFGEVFTEDIVQALELLNETEYDIAIVQCCHLSLQAVSGGESNETIHLRAQVGNQIMNTLIDFGSSHSFINTEFARLANCSITETITSQVKMADGSLVCCDKQVCALPWSTQGYTFHTDMRVLDLGGMVPCLVWIGSKVTSR</sequence>
<reference evidence="1" key="2">
    <citation type="submission" date="2025-09" db="UniProtKB">
        <authorList>
            <consortium name="EnsemblPlants"/>
        </authorList>
    </citation>
    <scope>IDENTIFICATION</scope>
</reference>
<keyword evidence="2" id="KW-1185">Reference proteome</keyword>
<dbReference type="Proteomes" id="UP001732700">
    <property type="component" value="Chromosome 4C"/>
</dbReference>